<evidence type="ECO:0000313" key="2">
    <source>
        <dbReference type="EMBL" id="NKY60938.1"/>
    </source>
</evidence>
<evidence type="ECO:0000313" key="3">
    <source>
        <dbReference type="Proteomes" id="UP000570678"/>
    </source>
</evidence>
<sequence length="328" mass="37354">MAVDTEWDESEIWTLPFPFEEHWRPHRPLAAKKKGGGYYRTTRERALTLPYVESNPKAMTSLVITDHDGGRADEIAALCGLPVPSYIAMNPHTRDGHIVYALKTPVILTNPARRDPVHLLARVEAGLNNVLAGDVAYAHRFTKNPTHIEHLTLWGPDHAVYDLKDLWRPISDLGALPKYSTTKERRKALASSGTGRNVDLFDLVRQWSYRRRGDHDDWAAWSQLVDDHAWDRNIDLIGPAYTKGPMEPAEVRALARSISTWTWRRIKRTFSEEQARRGRASAAKFTAEQRRERAQQAGRTMTDARREANRRRATKYDQSAIIAAAMEG</sequence>
<accession>A0A846YTV0</accession>
<proteinExistence type="predicted"/>
<organism evidence="2 3">
    <name type="scientific">Nocardia flavorosea</name>
    <dbReference type="NCBI Taxonomy" id="53429"/>
    <lineage>
        <taxon>Bacteria</taxon>
        <taxon>Bacillati</taxon>
        <taxon>Actinomycetota</taxon>
        <taxon>Actinomycetes</taxon>
        <taxon>Mycobacteriales</taxon>
        <taxon>Nocardiaceae</taxon>
        <taxon>Nocardia</taxon>
    </lineage>
</organism>
<reference evidence="2 3" key="1">
    <citation type="submission" date="2020-04" db="EMBL/GenBank/DDBJ databases">
        <title>MicrobeNet Type strains.</title>
        <authorList>
            <person name="Nicholson A.C."/>
        </authorList>
    </citation>
    <scope>NUCLEOTIDE SEQUENCE [LARGE SCALE GENOMIC DNA]</scope>
    <source>
        <strain evidence="2 3">JCM 3332</strain>
    </source>
</reference>
<keyword evidence="3" id="KW-1185">Reference proteome</keyword>
<dbReference type="RefSeq" id="WP_168433991.1">
    <property type="nucleotide sequence ID" value="NZ_JAAXOT010000031.1"/>
</dbReference>
<evidence type="ECO:0008006" key="4">
    <source>
        <dbReference type="Google" id="ProtNLM"/>
    </source>
</evidence>
<dbReference type="Gene3D" id="1.10.340.50">
    <property type="match status" value="1"/>
</dbReference>
<evidence type="ECO:0000256" key="1">
    <source>
        <dbReference type="SAM" id="MobiDB-lite"/>
    </source>
</evidence>
<dbReference type="Pfam" id="PF03090">
    <property type="entry name" value="Replicase"/>
    <property type="match status" value="1"/>
</dbReference>
<protein>
    <recommendedName>
        <fullName evidence="4">Primase-like protein</fullName>
    </recommendedName>
</protein>
<comment type="caution">
    <text evidence="2">The sequence shown here is derived from an EMBL/GenBank/DDBJ whole genome shotgun (WGS) entry which is preliminary data.</text>
</comment>
<name>A0A846YTV0_9NOCA</name>
<dbReference type="Proteomes" id="UP000570678">
    <property type="component" value="Unassembled WGS sequence"/>
</dbReference>
<dbReference type="EMBL" id="JAAXOT010000031">
    <property type="protein sequence ID" value="NKY60938.1"/>
    <property type="molecule type" value="Genomic_DNA"/>
</dbReference>
<gene>
    <name evidence="2" type="ORF">HGA15_33340</name>
</gene>
<dbReference type="AlphaFoldDB" id="A0A846YTV0"/>
<feature type="region of interest" description="Disordered" evidence="1">
    <location>
        <begin position="275"/>
        <end position="313"/>
    </location>
</feature>
<dbReference type="InterPro" id="IPR004322">
    <property type="entry name" value="Plasmid_replicase_bac"/>
</dbReference>